<dbReference type="Pfam" id="PF08281">
    <property type="entry name" value="Sigma70_r4_2"/>
    <property type="match status" value="1"/>
</dbReference>
<dbReference type="PANTHER" id="PTHR43133">
    <property type="entry name" value="RNA POLYMERASE ECF-TYPE SIGMA FACTO"/>
    <property type="match status" value="1"/>
</dbReference>
<feature type="domain" description="RNA polymerase sigma-70 region 2" evidence="6">
    <location>
        <begin position="50"/>
        <end position="116"/>
    </location>
</feature>
<evidence type="ECO:0000313" key="8">
    <source>
        <dbReference type="EMBL" id="QJE95429.1"/>
    </source>
</evidence>
<evidence type="ECO:0000259" key="7">
    <source>
        <dbReference type="Pfam" id="PF08281"/>
    </source>
</evidence>
<dbReference type="RefSeq" id="WP_169453743.1">
    <property type="nucleotide sequence ID" value="NZ_CP051774.1"/>
</dbReference>
<dbReference type="InterPro" id="IPR013249">
    <property type="entry name" value="RNA_pol_sigma70_r4_t2"/>
</dbReference>
<accession>A0A858RG70</accession>
<dbReference type="GO" id="GO:0003677">
    <property type="term" value="F:DNA binding"/>
    <property type="evidence" value="ECO:0007669"/>
    <property type="project" value="UniProtKB-KW"/>
</dbReference>
<evidence type="ECO:0000259" key="6">
    <source>
        <dbReference type="Pfam" id="PF04542"/>
    </source>
</evidence>
<evidence type="ECO:0000256" key="3">
    <source>
        <dbReference type="ARBA" id="ARBA00023082"/>
    </source>
</evidence>
<organism evidence="8 9">
    <name type="scientific">Luteolibacter luteus</name>
    <dbReference type="NCBI Taxonomy" id="2728835"/>
    <lineage>
        <taxon>Bacteria</taxon>
        <taxon>Pseudomonadati</taxon>
        <taxon>Verrucomicrobiota</taxon>
        <taxon>Verrucomicrobiia</taxon>
        <taxon>Verrucomicrobiales</taxon>
        <taxon>Verrucomicrobiaceae</taxon>
        <taxon>Luteolibacter</taxon>
    </lineage>
</organism>
<dbReference type="InterPro" id="IPR013325">
    <property type="entry name" value="RNA_pol_sigma_r2"/>
</dbReference>
<name>A0A858RG70_9BACT</name>
<dbReference type="AlphaFoldDB" id="A0A858RG70"/>
<dbReference type="Proteomes" id="UP000501812">
    <property type="component" value="Chromosome"/>
</dbReference>
<dbReference type="SUPFAM" id="SSF88659">
    <property type="entry name" value="Sigma3 and sigma4 domains of RNA polymerase sigma factors"/>
    <property type="match status" value="1"/>
</dbReference>
<evidence type="ECO:0000256" key="5">
    <source>
        <dbReference type="ARBA" id="ARBA00023163"/>
    </source>
</evidence>
<keyword evidence="5" id="KW-0804">Transcription</keyword>
<dbReference type="GO" id="GO:0016987">
    <property type="term" value="F:sigma factor activity"/>
    <property type="evidence" value="ECO:0007669"/>
    <property type="project" value="UniProtKB-KW"/>
</dbReference>
<dbReference type="KEGG" id="luo:HHL09_06415"/>
<dbReference type="PANTHER" id="PTHR43133:SF8">
    <property type="entry name" value="RNA POLYMERASE SIGMA FACTOR HI_1459-RELATED"/>
    <property type="match status" value="1"/>
</dbReference>
<dbReference type="InterPro" id="IPR013324">
    <property type="entry name" value="RNA_pol_sigma_r3/r4-like"/>
</dbReference>
<dbReference type="Gene3D" id="1.10.10.10">
    <property type="entry name" value="Winged helix-like DNA-binding domain superfamily/Winged helix DNA-binding domain"/>
    <property type="match status" value="1"/>
</dbReference>
<dbReference type="InterPro" id="IPR014284">
    <property type="entry name" value="RNA_pol_sigma-70_dom"/>
</dbReference>
<dbReference type="InterPro" id="IPR007627">
    <property type="entry name" value="RNA_pol_sigma70_r2"/>
</dbReference>
<dbReference type="Pfam" id="PF04542">
    <property type="entry name" value="Sigma70_r2"/>
    <property type="match status" value="1"/>
</dbReference>
<keyword evidence="4" id="KW-0238">DNA-binding</keyword>
<evidence type="ECO:0000256" key="2">
    <source>
        <dbReference type="ARBA" id="ARBA00023015"/>
    </source>
</evidence>
<dbReference type="NCBIfam" id="TIGR02937">
    <property type="entry name" value="sigma70-ECF"/>
    <property type="match status" value="1"/>
</dbReference>
<evidence type="ECO:0000313" key="9">
    <source>
        <dbReference type="Proteomes" id="UP000501812"/>
    </source>
</evidence>
<dbReference type="InterPro" id="IPR039425">
    <property type="entry name" value="RNA_pol_sigma-70-like"/>
</dbReference>
<dbReference type="GO" id="GO:0006352">
    <property type="term" value="P:DNA-templated transcription initiation"/>
    <property type="evidence" value="ECO:0007669"/>
    <property type="project" value="InterPro"/>
</dbReference>
<comment type="similarity">
    <text evidence="1">Belongs to the sigma-70 factor family. ECF subfamily.</text>
</comment>
<evidence type="ECO:0000256" key="4">
    <source>
        <dbReference type="ARBA" id="ARBA00023125"/>
    </source>
</evidence>
<reference evidence="8 9" key="1">
    <citation type="submission" date="2020-04" db="EMBL/GenBank/DDBJ databases">
        <title>Luteolibacter sp. G-1-1-1 isolated from soil.</title>
        <authorList>
            <person name="Dahal R.H."/>
        </authorList>
    </citation>
    <scope>NUCLEOTIDE SEQUENCE [LARGE SCALE GENOMIC DNA]</scope>
    <source>
        <strain evidence="8 9">G-1-1-1</strain>
    </source>
</reference>
<dbReference type="InterPro" id="IPR036388">
    <property type="entry name" value="WH-like_DNA-bd_sf"/>
</dbReference>
<protein>
    <submittedName>
        <fullName evidence="8">Sigma-70 family RNA polymerase sigma factor</fullName>
    </submittedName>
</protein>
<keyword evidence="2" id="KW-0805">Transcription regulation</keyword>
<keyword evidence="9" id="KW-1185">Reference proteome</keyword>
<dbReference type="SUPFAM" id="SSF88946">
    <property type="entry name" value="Sigma2 domain of RNA polymerase sigma factors"/>
    <property type="match status" value="1"/>
</dbReference>
<proteinExistence type="inferred from homology"/>
<feature type="domain" description="RNA polymerase sigma factor 70 region 4 type 2" evidence="7">
    <location>
        <begin position="158"/>
        <end position="210"/>
    </location>
</feature>
<sequence>MNIFQRLASKKLLGPAESGSAASGNPGEEPEDEALVLRAKAGDMKAYDTLVTRHRGRIYAMIRNMVKNETDAWDLSQEVFIKAWQALPRFEVKARFTTWLYRIAHNTVYDFTRRRRPEGGDELNDELLNRDRIDPAAVSAPSESRSPDEALVGDELRVKIESALAKLSPEHREAVVLKDVQGLAYKEIAEVMSCSIGTVMSRLFYARQKLQSLLKDEYDAR</sequence>
<keyword evidence="3" id="KW-0731">Sigma factor</keyword>
<dbReference type="Gene3D" id="1.10.1740.10">
    <property type="match status" value="1"/>
</dbReference>
<gene>
    <name evidence="8" type="ORF">HHL09_06415</name>
</gene>
<dbReference type="EMBL" id="CP051774">
    <property type="protein sequence ID" value="QJE95429.1"/>
    <property type="molecule type" value="Genomic_DNA"/>
</dbReference>
<dbReference type="CDD" id="cd06171">
    <property type="entry name" value="Sigma70_r4"/>
    <property type="match status" value="1"/>
</dbReference>
<evidence type="ECO:0000256" key="1">
    <source>
        <dbReference type="ARBA" id="ARBA00010641"/>
    </source>
</evidence>